<comment type="similarity">
    <text evidence="2">Belongs to the diacylglycerol/lipid kinase family.</text>
</comment>
<dbReference type="RefSeq" id="WP_272737613.1">
    <property type="nucleotide sequence ID" value="NZ_CP116942.1"/>
</dbReference>
<dbReference type="Pfam" id="PF19279">
    <property type="entry name" value="YegS_C"/>
    <property type="match status" value="1"/>
</dbReference>
<name>A0AAE9YHX8_9ACTN</name>
<evidence type="ECO:0000313" key="10">
    <source>
        <dbReference type="EMBL" id="WCO68096.1"/>
    </source>
</evidence>
<dbReference type="Proteomes" id="UP001216390">
    <property type="component" value="Chromosome"/>
</dbReference>
<accession>A0AAE9YHX8</accession>
<dbReference type="GO" id="GO:0005886">
    <property type="term" value="C:plasma membrane"/>
    <property type="evidence" value="ECO:0007669"/>
    <property type="project" value="TreeGrafter"/>
</dbReference>
<dbReference type="GO" id="GO:0004143">
    <property type="term" value="F:ATP-dependent diacylglycerol kinase activity"/>
    <property type="evidence" value="ECO:0007669"/>
    <property type="project" value="TreeGrafter"/>
</dbReference>
<evidence type="ECO:0000256" key="6">
    <source>
        <dbReference type="ARBA" id="ARBA00022840"/>
    </source>
</evidence>
<proteinExistence type="inferred from homology"/>
<keyword evidence="6" id="KW-0067">ATP-binding</keyword>
<keyword evidence="3" id="KW-0808">Transferase</keyword>
<evidence type="ECO:0000256" key="7">
    <source>
        <dbReference type="ARBA" id="ARBA00023209"/>
    </source>
</evidence>
<evidence type="ECO:0000256" key="8">
    <source>
        <dbReference type="ARBA" id="ARBA00023264"/>
    </source>
</evidence>
<dbReference type="GO" id="GO:0005524">
    <property type="term" value="F:ATP binding"/>
    <property type="evidence" value="ECO:0007669"/>
    <property type="project" value="UniProtKB-KW"/>
</dbReference>
<dbReference type="AlphaFoldDB" id="A0AAE9YHX8"/>
<evidence type="ECO:0000313" key="11">
    <source>
        <dbReference type="Proteomes" id="UP001216390"/>
    </source>
</evidence>
<dbReference type="PANTHER" id="PTHR12358">
    <property type="entry name" value="SPHINGOSINE KINASE"/>
    <property type="match status" value="1"/>
</dbReference>
<keyword evidence="4" id="KW-0547">Nucleotide-binding</keyword>
<dbReference type="InterPro" id="IPR016064">
    <property type="entry name" value="NAD/diacylglycerol_kinase_sf"/>
</dbReference>
<dbReference type="InterPro" id="IPR050187">
    <property type="entry name" value="Lipid_Phosphate_FormReg"/>
</dbReference>
<gene>
    <name evidence="10" type="ORF">PO878_05080</name>
</gene>
<dbReference type="PANTHER" id="PTHR12358:SF106">
    <property type="entry name" value="LIPID KINASE YEGS"/>
    <property type="match status" value="1"/>
</dbReference>
<dbReference type="InterPro" id="IPR001206">
    <property type="entry name" value="Diacylglycerol_kinase_cat_dom"/>
</dbReference>
<keyword evidence="8" id="KW-1208">Phospholipid metabolism</keyword>
<dbReference type="SUPFAM" id="SSF111331">
    <property type="entry name" value="NAD kinase/diacylglycerol kinase-like"/>
    <property type="match status" value="1"/>
</dbReference>
<dbReference type="Pfam" id="PF00781">
    <property type="entry name" value="DAGK_cat"/>
    <property type="match status" value="1"/>
</dbReference>
<evidence type="ECO:0000256" key="3">
    <source>
        <dbReference type="ARBA" id="ARBA00022679"/>
    </source>
</evidence>
<sequence>MDDRPAPTDAGWVVAANASAGSVDEVLGQVLAPLAADAPTRVRWMEEPGDVVDIARAHPEERLVVVGGDGTISAAIDQLISADLGDRPVGVLPGGTGNDFVRGLGLPVDAAEAAAQLADCRPRRLSALRVDDRWGVNTCHVGLGAAAARTASGLKARLGPAAYPVGATVSGLRRPAWDARVTADGDCLADGELLMAAVVLGRTIGGGTDLAPEPSLTEPEADLLLSTGASPSDRVRLGAALLRDDPGRGGGATRSPARRVRIECATGIPVNLDGEDLGDRRDLSVEVVPEAWTVLAPS</sequence>
<evidence type="ECO:0000256" key="5">
    <source>
        <dbReference type="ARBA" id="ARBA00022777"/>
    </source>
</evidence>
<keyword evidence="7" id="KW-0444">Lipid biosynthesis</keyword>
<feature type="domain" description="DAGKc" evidence="9">
    <location>
        <begin position="7"/>
        <end position="135"/>
    </location>
</feature>
<dbReference type="Gene3D" id="3.40.50.10330">
    <property type="entry name" value="Probable inorganic polyphosphate/atp-NAD kinase, domain 1"/>
    <property type="match status" value="1"/>
</dbReference>
<dbReference type="PROSITE" id="PS50146">
    <property type="entry name" value="DAGK"/>
    <property type="match status" value="1"/>
</dbReference>
<evidence type="ECO:0000256" key="2">
    <source>
        <dbReference type="ARBA" id="ARBA00005983"/>
    </source>
</evidence>
<reference evidence="10" key="1">
    <citation type="submission" date="2023-01" db="EMBL/GenBank/DDBJ databases">
        <title>The diversity of Class Acidimicrobiia in South China Sea sediment environments and the proposal of Iamia marina sp. nov., a novel species of the genus Iamia.</title>
        <authorList>
            <person name="He Y."/>
            <person name="Tian X."/>
        </authorList>
    </citation>
    <scope>NUCLEOTIDE SEQUENCE</scope>
    <source>
        <strain evidence="10">DSM 19957</strain>
    </source>
</reference>
<evidence type="ECO:0000259" key="9">
    <source>
        <dbReference type="PROSITE" id="PS50146"/>
    </source>
</evidence>
<dbReference type="KEGG" id="ima:PO878_05080"/>
<evidence type="ECO:0000256" key="1">
    <source>
        <dbReference type="ARBA" id="ARBA00001946"/>
    </source>
</evidence>
<evidence type="ECO:0000256" key="4">
    <source>
        <dbReference type="ARBA" id="ARBA00022741"/>
    </source>
</evidence>
<keyword evidence="7" id="KW-0443">Lipid metabolism</keyword>
<dbReference type="GO" id="GO:0008654">
    <property type="term" value="P:phospholipid biosynthetic process"/>
    <property type="evidence" value="ECO:0007669"/>
    <property type="project" value="UniProtKB-KW"/>
</dbReference>
<organism evidence="10 11">
    <name type="scientific">Iamia majanohamensis</name>
    <dbReference type="NCBI Taxonomy" id="467976"/>
    <lineage>
        <taxon>Bacteria</taxon>
        <taxon>Bacillati</taxon>
        <taxon>Actinomycetota</taxon>
        <taxon>Acidimicrobiia</taxon>
        <taxon>Acidimicrobiales</taxon>
        <taxon>Iamiaceae</taxon>
        <taxon>Iamia</taxon>
    </lineage>
</organism>
<dbReference type="SMART" id="SM00046">
    <property type="entry name" value="DAGKc"/>
    <property type="match status" value="1"/>
</dbReference>
<dbReference type="Gene3D" id="2.60.200.40">
    <property type="match status" value="1"/>
</dbReference>
<keyword evidence="5 10" id="KW-0418">Kinase</keyword>
<dbReference type="EMBL" id="CP116942">
    <property type="protein sequence ID" value="WCO68096.1"/>
    <property type="molecule type" value="Genomic_DNA"/>
</dbReference>
<dbReference type="InterPro" id="IPR045540">
    <property type="entry name" value="YegS/DAGK_C"/>
</dbReference>
<keyword evidence="11" id="KW-1185">Reference proteome</keyword>
<keyword evidence="7" id="KW-0594">Phospholipid biosynthesis</keyword>
<protein>
    <submittedName>
        <fullName evidence="10">Diacylglycerol kinase family protein</fullName>
    </submittedName>
</protein>
<comment type="cofactor">
    <cofactor evidence="1">
        <name>Mg(2+)</name>
        <dbReference type="ChEBI" id="CHEBI:18420"/>
    </cofactor>
</comment>
<dbReference type="InterPro" id="IPR017438">
    <property type="entry name" value="ATP-NAD_kinase_N"/>
</dbReference>